<comment type="caution">
    <text evidence="7">The sequence shown here is derived from an EMBL/GenBank/DDBJ whole genome shotgun (WGS) entry which is preliminary data.</text>
</comment>
<comment type="subcellular location">
    <subcellularLocation>
        <location evidence="1">Plastid</location>
        <location evidence="1">Chloroplast inner membrane</location>
        <topology evidence="1">Multi-pass membrane protein</topology>
    </subcellularLocation>
</comment>
<dbReference type="EMBL" id="JAIVGD010000003">
    <property type="protein sequence ID" value="KAH0776907.1"/>
    <property type="molecule type" value="Genomic_DNA"/>
</dbReference>
<keyword evidence="6" id="KW-0472">Membrane</keyword>
<evidence type="ECO:0000256" key="3">
    <source>
        <dbReference type="ARBA" id="ARBA00022692"/>
    </source>
</evidence>
<keyword evidence="8" id="KW-1185">Reference proteome</keyword>
<accession>A0ABQ7W853</accession>
<evidence type="ECO:0000256" key="4">
    <source>
        <dbReference type="ARBA" id="ARBA00022780"/>
    </source>
</evidence>
<dbReference type="Proteomes" id="UP000826656">
    <property type="component" value="Unassembled WGS sequence"/>
</dbReference>
<comment type="similarity">
    <text evidence="2">Belongs to the SLC13A/DASS transporter (TC 2.A.47) family. DIT1 subfamily.</text>
</comment>
<evidence type="ECO:0000256" key="1">
    <source>
        <dbReference type="ARBA" id="ARBA00004478"/>
    </source>
</evidence>
<evidence type="ECO:0000256" key="2">
    <source>
        <dbReference type="ARBA" id="ARBA00007349"/>
    </source>
</evidence>
<dbReference type="Pfam" id="PF00939">
    <property type="entry name" value="Na_sulph_symp"/>
    <property type="match status" value="1"/>
</dbReference>
<keyword evidence="4" id="KW-1001">Plastid inner membrane</keyword>
<evidence type="ECO:0000256" key="5">
    <source>
        <dbReference type="ARBA" id="ARBA00022989"/>
    </source>
</evidence>
<keyword evidence="5" id="KW-1133">Transmembrane helix</keyword>
<keyword evidence="4" id="KW-0934">Plastid</keyword>
<reference evidence="7 8" key="1">
    <citation type="journal article" date="2021" name="bioRxiv">
        <title>Chromosome-scale and haplotype-resolved genome assembly of a tetraploid potato cultivar.</title>
        <authorList>
            <person name="Sun H."/>
            <person name="Jiao W.-B."/>
            <person name="Krause K."/>
            <person name="Campoy J.A."/>
            <person name="Goel M."/>
            <person name="Folz-Donahue K."/>
            <person name="Kukat C."/>
            <person name="Huettel B."/>
            <person name="Schneeberger K."/>
        </authorList>
    </citation>
    <scope>NUCLEOTIDE SEQUENCE [LARGE SCALE GENOMIC DNA]</scope>
    <source>
        <strain evidence="7">SolTubOtavaFocal</strain>
        <tissue evidence="7">Leaves</tissue>
    </source>
</reference>
<dbReference type="InterPro" id="IPR030676">
    <property type="entry name" value="CitT-rel"/>
</dbReference>
<dbReference type="PANTHER" id="PTHR42826">
    <property type="entry name" value="DICARBOXYLATE TRANSPORTER 2.1, CHLOROPLASTIC"/>
    <property type="match status" value="1"/>
</dbReference>
<dbReference type="InterPro" id="IPR001898">
    <property type="entry name" value="SLC13A/DASS"/>
</dbReference>
<proteinExistence type="inferred from homology"/>
<name>A0ABQ7W853_SOLTU</name>
<protein>
    <submittedName>
        <fullName evidence="7">Uncharacterized protein</fullName>
    </submittedName>
</protein>
<keyword evidence="3" id="KW-0812">Transmembrane</keyword>
<evidence type="ECO:0000313" key="8">
    <source>
        <dbReference type="Proteomes" id="UP000826656"/>
    </source>
</evidence>
<organism evidence="7 8">
    <name type="scientific">Solanum tuberosum</name>
    <name type="common">Potato</name>
    <dbReference type="NCBI Taxonomy" id="4113"/>
    <lineage>
        <taxon>Eukaryota</taxon>
        <taxon>Viridiplantae</taxon>
        <taxon>Streptophyta</taxon>
        <taxon>Embryophyta</taxon>
        <taxon>Tracheophyta</taxon>
        <taxon>Spermatophyta</taxon>
        <taxon>Magnoliopsida</taxon>
        <taxon>eudicotyledons</taxon>
        <taxon>Gunneridae</taxon>
        <taxon>Pentapetalae</taxon>
        <taxon>asterids</taxon>
        <taxon>lamiids</taxon>
        <taxon>Solanales</taxon>
        <taxon>Solanaceae</taxon>
        <taxon>Solanoideae</taxon>
        <taxon>Solaneae</taxon>
        <taxon>Solanum</taxon>
    </lineage>
</organism>
<evidence type="ECO:0000256" key="6">
    <source>
        <dbReference type="ARBA" id="ARBA00023136"/>
    </source>
</evidence>
<evidence type="ECO:0000313" key="7">
    <source>
        <dbReference type="EMBL" id="KAH0776907.1"/>
    </source>
</evidence>
<sequence>MEGYPATAACSRGGDSNLSYRITNPSFNTHNIALGLIHLSPSLAYGSMYLLETERAKSSCTGSSFMEISHPKMFCHELTVYKGDRIAAYFVKWLGKSTLRLSYGLALSEALIAPAMPNTMARVGGEARILLDSILISGNCDDFPVHVSTTYSSSCVSLCNLERRDCPFSHESLLVNVAKLEMVRYL</sequence>
<gene>
    <name evidence="7" type="ORF">KY290_008318</name>
</gene>